<dbReference type="OrthoDB" id="7478810at2"/>
<dbReference type="STRING" id="1572751.PK98_06525"/>
<dbReference type="RefSeq" id="WP_039095176.1">
    <property type="nucleotide sequence ID" value="NZ_JTDN01000001.1"/>
</dbReference>
<accession>A0A0B2C1L6</accession>
<gene>
    <name evidence="2" type="ORF">PK98_06525</name>
</gene>
<keyword evidence="3" id="KW-1185">Reference proteome</keyword>
<sequence length="132" mass="13708">MTGQSHPASNRIRPTAFLLWGWALLLLVLLSAAPTGAQPCARLIGSAFDPSTVSVTVRPSTREESTGIKLRWAGPTDDAPDLPPRLLATLDLAAASQAFVSAQELPDIAVPAPASVSGPLSRSHPARAPPIS</sequence>
<evidence type="ECO:0000256" key="1">
    <source>
        <dbReference type="SAM" id="MobiDB-lite"/>
    </source>
</evidence>
<dbReference type="Proteomes" id="UP000030988">
    <property type="component" value="Unassembled WGS sequence"/>
</dbReference>
<dbReference type="EMBL" id="JTDN01000001">
    <property type="protein sequence ID" value="KHL26157.1"/>
    <property type="molecule type" value="Genomic_DNA"/>
</dbReference>
<feature type="region of interest" description="Disordered" evidence="1">
    <location>
        <begin position="113"/>
        <end position="132"/>
    </location>
</feature>
<organism evidence="2 3">
    <name type="scientific">Croceibacterium mercuriale</name>
    <dbReference type="NCBI Taxonomy" id="1572751"/>
    <lineage>
        <taxon>Bacteria</taxon>
        <taxon>Pseudomonadati</taxon>
        <taxon>Pseudomonadota</taxon>
        <taxon>Alphaproteobacteria</taxon>
        <taxon>Sphingomonadales</taxon>
        <taxon>Erythrobacteraceae</taxon>
        <taxon>Croceibacterium</taxon>
    </lineage>
</organism>
<evidence type="ECO:0000313" key="2">
    <source>
        <dbReference type="EMBL" id="KHL26157.1"/>
    </source>
</evidence>
<protein>
    <submittedName>
        <fullName evidence="2">Uncharacterized protein</fullName>
    </submittedName>
</protein>
<name>A0A0B2C1L6_9SPHN</name>
<dbReference type="AlphaFoldDB" id="A0A0B2C1L6"/>
<reference evidence="2 3" key="1">
    <citation type="submission" date="2014-11" db="EMBL/GenBank/DDBJ databases">
        <title>Draft genome sequence of Kirrobacter mercurialis.</title>
        <authorList>
            <person name="Coil D.A."/>
            <person name="Eisen J.A."/>
        </authorList>
    </citation>
    <scope>NUCLEOTIDE SEQUENCE [LARGE SCALE GENOMIC DNA]</scope>
    <source>
        <strain evidence="2 3">Coronado</strain>
    </source>
</reference>
<proteinExistence type="predicted"/>
<comment type="caution">
    <text evidence="2">The sequence shown here is derived from an EMBL/GenBank/DDBJ whole genome shotgun (WGS) entry which is preliminary data.</text>
</comment>
<evidence type="ECO:0000313" key="3">
    <source>
        <dbReference type="Proteomes" id="UP000030988"/>
    </source>
</evidence>